<feature type="chain" id="PRO_5008900964" evidence="1">
    <location>
        <begin position="21"/>
        <end position="181"/>
    </location>
</feature>
<accession>A0A1D1ZFP9</accession>
<evidence type="ECO:0000313" key="2">
    <source>
        <dbReference type="EMBL" id="JAT65790.1"/>
    </source>
</evidence>
<dbReference type="EMBL" id="GDJX01002146">
    <property type="protein sequence ID" value="JAT65790.1"/>
    <property type="molecule type" value="Transcribed_RNA"/>
</dbReference>
<sequence>MNRNFIFVFILLTTFSMINALSIVKRTTTFSACPVGGIEGVSVSITPDPPVSEKPESFTVSGTLKNDITADKTILGIAYGDLAKNPLGDPFTQTFDKSFKSGDPFTITASSVPTPELPAEGYLIVVVVADPTGDPKNPLDVYGCAFATVGKTPKDFTFSGYPIAERSYPIAERSYAIAERS</sequence>
<gene>
    <name evidence="2" type="primary">DOF3.2_0</name>
    <name evidence="2" type="ORF">g.50665</name>
</gene>
<name>A0A1D1ZFP9_9ARAE</name>
<dbReference type="AlphaFoldDB" id="A0A1D1ZFP9"/>
<reference evidence="2" key="1">
    <citation type="submission" date="2015-07" db="EMBL/GenBank/DDBJ databases">
        <title>Transcriptome Assembly of Anthurium amnicola.</title>
        <authorList>
            <person name="Suzuki J."/>
        </authorList>
    </citation>
    <scope>NUCLEOTIDE SEQUENCE</scope>
</reference>
<proteinExistence type="predicted"/>
<protein>
    <submittedName>
        <fullName evidence="2">Dof zinc finger protein DOF3.2</fullName>
    </submittedName>
</protein>
<evidence type="ECO:0000256" key="1">
    <source>
        <dbReference type="SAM" id="SignalP"/>
    </source>
</evidence>
<organism evidence="2">
    <name type="scientific">Anthurium amnicola</name>
    <dbReference type="NCBI Taxonomy" id="1678845"/>
    <lineage>
        <taxon>Eukaryota</taxon>
        <taxon>Viridiplantae</taxon>
        <taxon>Streptophyta</taxon>
        <taxon>Embryophyta</taxon>
        <taxon>Tracheophyta</taxon>
        <taxon>Spermatophyta</taxon>
        <taxon>Magnoliopsida</taxon>
        <taxon>Liliopsida</taxon>
        <taxon>Araceae</taxon>
        <taxon>Pothoideae</taxon>
        <taxon>Potheae</taxon>
        <taxon>Anthurium</taxon>
    </lineage>
</organism>
<feature type="signal peptide" evidence="1">
    <location>
        <begin position="1"/>
        <end position="20"/>
    </location>
</feature>
<keyword evidence="1" id="KW-0732">Signal</keyword>